<dbReference type="PANTHER" id="PTHR11639:SF60">
    <property type="entry name" value="PROTEIN S100-A11"/>
    <property type="match status" value="1"/>
</dbReference>
<dbReference type="GO" id="GO:0005509">
    <property type="term" value="F:calcium ion binding"/>
    <property type="evidence" value="ECO:0007669"/>
    <property type="project" value="TreeGrafter"/>
</dbReference>
<evidence type="ECO:0000256" key="1">
    <source>
        <dbReference type="ARBA" id="ARBA00022723"/>
    </source>
</evidence>
<dbReference type="GO" id="GO:0005615">
    <property type="term" value="C:extracellular space"/>
    <property type="evidence" value="ECO:0007669"/>
    <property type="project" value="TreeGrafter"/>
</dbReference>
<dbReference type="SMART" id="SM01394">
    <property type="entry name" value="S_100"/>
    <property type="match status" value="1"/>
</dbReference>
<reference evidence="4" key="3">
    <citation type="submission" date="2025-09" db="UniProtKB">
        <authorList>
            <consortium name="Ensembl"/>
        </authorList>
    </citation>
    <scope>IDENTIFICATION</scope>
</reference>
<name>A0A673VMD9_SURSU</name>
<dbReference type="Pfam" id="PF01023">
    <property type="entry name" value="S_100"/>
    <property type="match status" value="1"/>
</dbReference>
<evidence type="ECO:0000256" key="2">
    <source>
        <dbReference type="ARBA" id="ARBA00022837"/>
    </source>
</evidence>
<dbReference type="InterPro" id="IPR018247">
    <property type="entry name" value="EF_Hand_1_Ca_BS"/>
</dbReference>
<keyword evidence="2" id="KW-0106">Calcium</keyword>
<feature type="domain" description="S100/CaBP-9k-type calcium binding subdomain" evidence="3">
    <location>
        <begin position="12"/>
        <end position="54"/>
    </location>
</feature>
<dbReference type="PANTHER" id="PTHR11639">
    <property type="entry name" value="S100 CALCIUM-BINDING PROTEIN"/>
    <property type="match status" value="1"/>
</dbReference>
<accession>A0A673VMD9</accession>
<dbReference type="AlphaFoldDB" id="A0A673VMD9"/>
<evidence type="ECO:0000313" key="4">
    <source>
        <dbReference type="Ensembl" id="ENSSSUP00005034997.1"/>
    </source>
</evidence>
<dbReference type="Proteomes" id="UP000472268">
    <property type="component" value="Chromosome 10"/>
</dbReference>
<keyword evidence="1" id="KW-0479">Metal-binding</keyword>
<reference evidence="4 5" key="1">
    <citation type="submission" date="2019-05" db="EMBL/GenBank/DDBJ databases">
        <title>A Chromosome-scale Meerkat (S. suricatta) Genome Assembly.</title>
        <authorList>
            <person name="Dudchenko O."/>
            <person name="Lieberman Aiden E."/>
            <person name="Tung J."/>
            <person name="Barreiro L.B."/>
            <person name="Clutton-Brock T.H."/>
        </authorList>
    </citation>
    <scope>NUCLEOTIDE SEQUENCE [LARGE SCALE GENOMIC DNA]</scope>
</reference>
<dbReference type="InterPro" id="IPR013787">
    <property type="entry name" value="S100_Ca-bd_sub"/>
</dbReference>
<protein>
    <recommendedName>
        <fullName evidence="3">S100/CaBP-9k-type calcium binding subdomain domain-containing protein</fullName>
    </recommendedName>
</protein>
<evidence type="ECO:0000259" key="3">
    <source>
        <dbReference type="SMART" id="SM01394"/>
    </source>
</evidence>
<dbReference type="GO" id="GO:0044548">
    <property type="term" value="F:S100 protein binding"/>
    <property type="evidence" value="ECO:0007669"/>
    <property type="project" value="TreeGrafter"/>
</dbReference>
<dbReference type="Ensembl" id="ENSSSUT00005039865.1">
    <property type="protein sequence ID" value="ENSSSUP00005034997.1"/>
    <property type="gene ID" value="ENSSSUG00005022461.1"/>
</dbReference>
<evidence type="ECO:0000313" key="5">
    <source>
        <dbReference type="Proteomes" id="UP000472268"/>
    </source>
</evidence>
<dbReference type="SUPFAM" id="SSF47473">
    <property type="entry name" value="EF-hand"/>
    <property type="match status" value="1"/>
</dbReference>
<proteinExistence type="predicted"/>
<sequence length="103" mass="11582">MTRQKMSRPPETERCVESLITDFQKHAGKKLIDCTLSMTESLTFVNTELAAFTKNPKDPDVLYLIMKKLDLSSGGQLGFQEFVNLIGSLAIVSHNSFTRSTHF</sequence>
<dbReference type="PROSITE" id="PS00018">
    <property type="entry name" value="EF_HAND_1"/>
    <property type="match status" value="1"/>
</dbReference>
<dbReference type="Gene3D" id="1.10.238.10">
    <property type="entry name" value="EF-hand"/>
    <property type="match status" value="1"/>
</dbReference>
<dbReference type="OMA" id="CHDSFAR"/>
<dbReference type="GO" id="GO:0048306">
    <property type="term" value="F:calcium-dependent protein binding"/>
    <property type="evidence" value="ECO:0007669"/>
    <property type="project" value="TreeGrafter"/>
</dbReference>
<reference evidence="4" key="2">
    <citation type="submission" date="2025-08" db="UniProtKB">
        <authorList>
            <consortium name="Ensembl"/>
        </authorList>
    </citation>
    <scope>IDENTIFICATION</scope>
</reference>
<organism evidence="4 5">
    <name type="scientific">Suricata suricatta</name>
    <name type="common">Meerkat</name>
    <dbReference type="NCBI Taxonomy" id="37032"/>
    <lineage>
        <taxon>Eukaryota</taxon>
        <taxon>Metazoa</taxon>
        <taxon>Chordata</taxon>
        <taxon>Craniata</taxon>
        <taxon>Vertebrata</taxon>
        <taxon>Euteleostomi</taxon>
        <taxon>Mammalia</taxon>
        <taxon>Eutheria</taxon>
        <taxon>Laurasiatheria</taxon>
        <taxon>Carnivora</taxon>
        <taxon>Feliformia</taxon>
        <taxon>Herpestidae</taxon>
        <taxon>Suricata</taxon>
    </lineage>
</organism>
<dbReference type="InterPro" id="IPR011992">
    <property type="entry name" value="EF-hand-dom_pair"/>
</dbReference>
<dbReference type="GO" id="GO:0005737">
    <property type="term" value="C:cytoplasm"/>
    <property type="evidence" value="ECO:0007669"/>
    <property type="project" value="TreeGrafter"/>
</dbReference>
<keyword evidence="5" id="KW-1185">Reference proteome</keyword>